<dbReference type="InterPro" id="IPR002104">
    <property type="entry name" value="Integrase_catalytic"/>
</dbReference>
<evidence type="ECO:0000259" key="8">
    <source>
        <dbReference type="PROSITE" id="PS51900"/>
    </source>
</evidence>
<dbReference type="SUPFAM" id="SSF56349">
    <property type="entry name" value="DNA breaking-rejoining enzymes"/>
    <property type="match status" value="1"/>
</dbReference>
<evidence type="ECO:0000256" key="2">
    <source>
        <dbReference type="ARBA" id="ARBA00008857"/>
    </source>
</evidence>
<dbReference type="OrthoDB" id="9785687at2"/>
<dbReference type="PROSITE" id="PS51898">
    <property type="entry name" value="TYR_RECOMBINASE"/>
    <property type="match status" value="1"/>
</dbReference>
<organism evidence="9 10">
    <name type="scientific">Desulforamulus putei DSM 12395</name>
    <dbReference type="NCBI Taxonomy" id="1121429"/>
    <lineage>
        <taxon>Bacteria</taxon>
        <taxon>Bacillati</taxon>
        <taxon>Bacillota</taxon>
        <taxon>Clostridia</taxon>
        <taxon>Eubacteriales</taxon>
        <taxon>Peptococcaceae</taxon>
        <taxon>Desulforamulus</taxon>
    </lineage>
</organism>
<dbReference type="Gene3D" id="1.10.150.130">
    <property type="match status" value="1"/>
</dbReference>
<evidence type="ECO:0000256" key="1">
    <source>
        <dbReference type="ARBA" id="ARBA00003283"/>
    </source>
</evidence>
<evidence type="ECO:0000256" key="5">
    <source>
        <dbReference type="ARBA" id="ARBA00023172"/>
    </source>
</evidence>
<keyword evidence="4 6" id="KW-0238">DNA-binding</keyword>
<dbReference type="GO" id="GO:0003677">
    <property type="term" value="F:DNA binding"/>
    <property type="evidence" value="ECO:0007669"/>
    <property type="project" value="UniProtKB-UniRule"/>
</dbReference>
<keyword evidence="3" id="KW-0229">DNA integration</keyword>
<dbReference type="PANTHER" id="PTHR30349:SF41">
    <property type="entry name" value="INTEGRASE_RECOMBINASE PROTEIN MJ0367-RELATED"/>
    <property type="match status" value="1"/>
</dbReference>
<dbReference type="Gene3D" id="1.10.443.10">
    <property type="entry name" value="Intergrase catalytic core"/>
    <property type="match status" value="1"/>
</dbReference>
<evidence type="ECO:0000313" key="10">
    <source>
        <dbReference type="Proteomes" id="UP000184148"/>
    </source>
</evidence>
<name>A0A1M5DH23_9FIRM</name>
<protein>
    <submittedName>
        <fullName evidence="9">Site-specific recombinase XerD</fullName>
    </submittedName>
</protein>
<dbReference type="InterPro" id="IPR010998">
    <property type="entry name" value="Integrase_recombinase_N"/>
</dbReference>
<dbReference type="STRING" id="1121429.SAMN02745133_03194"/>
<evidence type="ECO:0000313" key="9">
    <source>
        <dbReference type="EMBL" id="SHF66287.1"/>
    </source>
</evidence>
<dbReference type="InterPro" id="IPR044068">
    <property type="entry name" value="CB"/>
</dbReference>
<dbReference type="EMBL" id="FQUY01000055">
    <property type="protein sequence ID" value="SHF66287.1"/>
    <property type="molecule type" value="Genomic_DNA"/>
</dbReference>
<dbReference type="Proteomes" id="UP000184148">
    <property type="component" value="Unassembled WGS sequence"/>
</dbReference>
<dbReference type="Pfam" id="PF00589">
    <property type="entry name" value="Phage_integrase"/>
    <property type="match status" value="1"/>
</dbReference>
<dbReference type="InterPro" id="IPR050090">
    <property type="entry name" value="Tyrosine_recombinase_XerCD"/>
</dbReference>
<keyword evidence="10" id="KW-1185">Reference proteome</keyword>
<dbReference type="Pfam" id="PF02899">
    <property type="entry name" value="Phage_int_SAM_1"/>
    <property type="match status" value="1"/>
</dbReference>
<comment type="similarity">
    <text evidence="2">Belongs to the 'phage' integrase family.</text>
</comment>
<accession>A0A1M5DH23</accession>
<feature type="domain" description="Core-binding (CB)" evidence="8">
    <location>
        <begin position="110"/>
        <end position="194"/>
    </location>
</feature>
<gene>
    <name evidence="9" type="ORF">SAMN02745133_03194</name>
</gene>
<comment type="function">
    <text evidence="1">Site-specific tyrosine recombinase, which acts by catalyzing the cutting and rejoining of the recombining DNA molecules.</text>
</comment>
<dbReference type="InterPro" id="IPR011010">
    <property type="entry name" value="DNA_brk_join_enz"/>
</dbReference>
<sequence length="410" mass="46649">MEKKTALENSVEKVLEELRKAGYCQSTIRIFRRAYGRLLRAAAIMRIDTFSDDLANYFLNDSANVKTGQYCHLRKRLHSSCVRKLRECEEKGYVGWKPCVESKVNKPVTIEFQKVHTEFLEYLKEERKSKNTVDSYRNISCKFLTFIERLGYTCLRTVPLELIHEFFCELRGTWESGSLRTAASGLRSFLRFAEDGDKLLTAVPDKLLRKRAIIPVLTQEEEQAVWDVLKTDAVSSRDKAMMVLSLLTGLRAVDIVNLRLSDIDWNCDLISISQRKTNEPLVLPLLPAIGNAMARYIVNDRPKTDSPYVFLSYNAPHKPLKDHSSCYAVVRNIFSRAGVRLGTELKGTRLLRHHVASKMLKNGVAVQTISFTLGHVNPNSADIYLTTDEKKLRDCALTLSVIPMKVGGLR</sequence>
<feature type="domain" description="Tyr recombinase" evidence="7">
    <location>
        <begin position="212"/>
        <end position="397"/>
    </location>
</feature>
<dbReference type="PROSITE" id="PS51900">
    <property type="entry name" value="CB"/>
    <property type="match status" value="1"/>
</dbReference>
<proteinExistence type="inferred from homology"/>
<reference evidence="10" key="1">
    <citation type="submission" date="2016-11" db="EMBL/GenBank/DDBJ databases">
        <authorList>
            <person name="Varghese N."/>
            <person name="Submissions S."/>
        </authorList>
    </citation>
    <scope>NUCLEOTIDE SEQUENCE [LARGE SCALE GENOMIC DNA]</scope>
    <source>
        <strain evidence="10">DSM 12395</strain>
    </source>
</reference>
<evidence type="ECO:0000256" key="3">
    <source>
        <dbReference type="ARBA" id="ARBA00022908"/>
    </source>
</evidence>
<dbReference type="InterPro" id="IPR004107">
    <property type="entry name" value="Integrase_SAM-like_N"/>
</dbReference>
<evidence type="ECO:0000259" key="7">
    <source>
        <dbReference type="PROSITE" id="PS51898"/>
    </source>
</evidence>
<dbReference type="GO" id="GO:0015074">
    <property type="term" value="P:DNA integration"/>
    <property type="evidence" value="ECO:0007669"/>
    <property type="project" value="UniProtKB-KW"/>
</dbReference>
<dbReference type="PANTHER" id="PTHR30349">
    <property type="entry name" value="PHAGE INTEGRASE-RELATED"/>
    <property type="match status" value="1"/>
</dbReference>
<dbReference type="GO" id="GO:0006310">
    <property type="term" value="P:DNA recombination"/>
    <property type="evidence" value="ECO:0007669"/>
    <property type="project" value="UniProtKB-KW"/>
</dbReference>
<keyword evidence="5" id="KW-0233">DNA recombination</keyword>
<evidence type="ECO:0000256" key="4">
    <source>
        <dbReference type="ARBA" id="ARBA00023125"/>
    </source>
</evidence>
<dbReference type="RefSeq" id="WP_073240315.1">
    <property type="nucleotide sequence ID" value="NZ_FQUY01000055.1"/>
</dbReference>
<dbReference type="InterPro" id="IPR013762">
    <property type="entry name" value="Integrase-like_cat_sf"/>
</dbReference>
<evidence type="ECO:0000256" key="6">
    <source>
        <dbReference type="PROSITE-ProRule" id="PRU01248"/>
    </source>
</evidence>
<dbReference type="AlphaFoldDB" id="A0A1M5DH23"/>